<evidence type="ECO:0000313" key="1">
    <source>
        <dbReference type="EMBL" id="AAL44650.1"/>
    </source>
</evidence>
<evidence type="ECO:0000313" key="2">
    <source>
        <dbReference type="Proteomes" id="UP000000813"/>
    </source>
</evidence>
<dbReference type="Proteomes" id="UP000000813">
    <property type="component" value="Chromosome linear"/>
</dbReference>
<dbReference type="EnsemblBacteria" id="AAL44650">
    <property type="protein sequence ID" value="AAL44650"/>
    <property type="gene ID" value="Atu3840"/>
</dbReference>
<dbReference type="AlphaFoldDB" id="Q8U988"/>
<sequence>MALGRLRAFGDVLGENSRLQARDASQIGQIGGFKRGSSNVMAYELDAANQKGNGLKLFGDALRMGVTRVCRVRIYPNHLGRLPRVQARDVIFPDAPKRKYSV</sequence>
<dbReference type="PhylomeDB" id="Q8U988"/>
<dbReference type="OrthoDB" id="8452118at2"/>
<reference evidence="1 2" key="2">
    <citation type="journal article" date="2001" name="Science">
        <title>Genome sequence of the plant pathogen and biotechnology agent Agrobacterium tumefaciens C58.</title>
        <authorList>
            <person name="Goodner B."/>
            <person name="Hinkle G."/>
            <person name="Gattung S."/>
            <person name="Miller N."/>
            <person name="Blanchard M."/>
            <person name="Qurollo B."/>
            <person name="Goldman B.S."/>
            <person name="Cao Y."/>
            <person name="Askenazi M."/>
            <person name="Halling C."/>
            <person name="Mullin L."/>
            <person name="Houmiel K."/>
            <person name="Gordon J."/>
            <person name="Vaudin M."/>
            <person name="Iartchouk O."/>
            <person name="Epp A."/>
            <person name="Liu F."/>
            <person name="Wollam C."/>
            <person name="Allinger M."/>
            <person name="Doughty D."/>
            <person name="Scott C."/>
            <person name="Lappas C."/>
            <person name="Markelz B."/>
            <person name="Flanagan C."/>
            <person name="Crowell C."/>
            <person name="Gurson J."/>
            <person name="Lomo C."/>
            <person name="Sear C."/>
            <person name="Strub G."/>
            <person name="Cielo C."/>
            <person name="Slater S."/>
        </authorList>
    </citation>
    <scope>NUCLEOTIDE SEQUENCE [LARGE SCALE GENOMIC DNA]</scope>
    <source>
        <strain evidence="2">C58 / ATCC 33970</strain>
    </source>
</reference>
<dbReference type="HOGENOM" id="CLU_2271417_0_0_5"/>
<proteinExistence type="predicted"/>
<gene>
    <name evidence="1" type="ordered locus">Atu3840</name>
</gene>
<organism evidence="1 2">
    <name type="scientific">Agrobacterium fabrum (strain C58 / ATCC 33970)</name>
    <name type="common">Agrobacterium tumefaciens (strain C58)</name>
    <dbReference type="NCBI Taxonomy" id="176299"/>
    <lineage>
        <taxon>Bacteria</taxon>
        <taxon>Pseudomonadati</taxon>
        <taxon>Pseudomonadota</taxon>
        <taxon>Alphaproteobacteria</taxon>
        <taxon>Hyphomicrobiales</taxon>
        <taxon>Rhizobiaceae</taxon>
        <taxon>Rhizobium/Agrobacterium group</taxon>
        <taxon>Agrobacterium</taxon>
        <taxon>Agrobacterium tumefaciens complex</taxon>
    </lineage>
</organism>
<dbReference type="GeneID" id="1135714"/>
<dbReference type="PIR" id="AD3029">
    <property type="entry name" value="AD3029"/>
</dbReference>
<dbReference type="BioCyc" id="AGRO:ATU3840-MONOMER"/>
<accession>Q8U988</accession>
<protein>
    <submittedName>
        <fullName evidence="1">Uncharacterized protein</fullName>
    </submittedName>
</protein>
<dbReference type="EMBL" id="AE007870">
    <property type="protein sequence ID" value="AAL44650.1"/>
    <property type="molecule type" value="Genomic_DNA"/>
</dbReference>
<reference evidence="1 2" key="1">
    <citation type="journal article" date="2001" name="Science">
        <title>The genome of the natural genetic engineer Agrobacterium tumefaciens C58.</title>
        <authorList>
            <person name="Wood D.W."/>
            <person name="Setubal J.C."/>
            <person name="Kaul R."/>
            <person name="Monks D.E."/>
            <person name="Kitajima J.P."/>
            <person name="Okura V.K."/>
            <person name="Zhou Y."/>
            <person name="Chen L."/>
            <person name="Wood G.E."/>
            <person name="Almeida N.F.Jr."/>
            <person name="Woo L."/>
            <person name="Chen Y."/>
            <person name="Paulsen I.T."/>
            <person name="Eisen J.A."/>
            <person name="Karp P.D."/>
            <person name="Bovee D.Sr."/>
            <person name="Chapman P."/>
            <person name="Clendenning J."/>
            <person name="Deatherage G."/>
            <person name="Gillet W."/>
            <person name="Grant C."/>
            <person name="Kutyavin T."/>
            <person name="Levy R."/>
            <person name="Li M.J."/>
            <person name="McClelland E."/>
            <person name="Palmieri A."/>
            <person name="Raymond C."/>
            <person name="Rouse G."/>
            <person name="Saenphimmachak C."/>
            <person name="Wu Z."/>
            <person name="Romero P."/>
            <person name="Gordon D."/>
            <person name="Zhang S."/>
            <person name="Yoo H."/>
            <person name="Tao Y."/>
            <person name="Biddle P."/>
            <person name="Jung M."/>
            <person name="Krespan W."/>
            <person name="Perry M."/>
            <person name="Gordon-Kamm B."/>
            <person name="Liao L."/>
            <person name="Kim S."/>
            <person name="Hendrick C."/>
            <person name="Zhao Z.Y."/>
            <person name="Dolan M."/>
            <person name="Chumley F."/>
            <person name="Tingey S.V."/>
            <person name="Tomb J.F."/>
            <person name="Gordon M.P."/>
            <person name="Olson M.V."/>
            <person name="Nester E.W."/>
        </authorList>
    </citation>
    <scope>NUCLEOTIDE SEQUENCE [LARGE SCALE GENOMIC DNA]</scope>
    <source>
        <strain evidence="2">C58 / ATCC 33970</strain>
    </source>
</reference>
<name>Q8U988_AGRFC</name>
<keyword evidence="2" id="KW-1185">Reference proteome</keyword>
<dbReference type="RefSeq" id="WP_010973364.1">
    <property type="nucleotide sequence ID" value="NC_003063.2"/>
</dbReference>
<dbReference type="KEGG" id="atu:Atu3840"/>